<name>A0A841Q5K2_9BACI</name>
<dbReference type="PROSITE" id="PS50943">
    <property type="entry name" value="HTH_CROC1"/>
    <property type="match status" value="1"/>
</dbReference>
<dbReference type="InterPro" id="IPR013096">
    <property type="entry name" value="Cupin_2"/>
</dbReference>
<sequence length="170" mass="19378">MRKQKNMTLQDLSDVTGLSVGFISQVERGASNLAISSLKKIADAFEVNISEFFEDRNGYTYVTRKDEQQVFQVNGLDTLYANLGGNFDKRVLAPYILILEPSQKKKDSFKFSGEEFYYVIKGAVKFTIDNKEYEIYEGDSIHFPSHLEHFGENISEEETHLLGVITPVVF</sequence>
<dbReference type="PANTHER" id="PTHR46797">
    <property type="entry name" value="HTH-TYPE TRANSCRIPTIONAL REGULATOR"/>
    <property type="match status" value="1"/>
</dbReference>
<dbReference type="GO" id="GO:0005829">
    <property type="term" value="C:cytosol"/>
    <property type="evidence" value="ECO:0007669"/>
    <property type="project" value="TreeGrafter"/>
</dbReference>
<dbReference type="PROSITE" id="PS50042">
    <property type="entry name" value="CNMP_BINDING_3"/>
    <property type="match status" value="1"/>
</dbReference>
<dbReference type="AlphaFoldDB" id="A0A841Q5K2"/>
<dbReference type="Gene3D" id="1.10.260.40">
    <property type="entry name" value="lambda repressor-like DNA-binding domains"/>
    <property type="match status" value="1"/>
</dbReference>
<dbReference type="Gene3D" id="2.60.120.10">
    <property type="entry name" value="Jelly Rolls"/>
    <property type="match status" value="1"/>
</dbReference>
<dbReference type="CDD" id="cd02209">
    <property type="entry name" value="cupin_XRE_C"/>
    <property type="match status" value="1"/>
</dbReference>
<dbReference type="SMART" id="SM00530">
    <property type="entry name" value="HTH_XRE"/>
    <property type="match status" value="1"/>
</dbReference>
<feature type="domain" description="Cyclic nucleotide-binding" evidence="2">
    <location>
        <begin position="113"/>
        <end position="152"/>
    </location>
</feature>
<dbReference type="InterPro" id="IPR010982">
    <property type="entry name" value="Lambda_DNA-bd_dom_sf"/>
</dbReference>
<evidence type="ECO:0000313" key="4">
    <source>
        <dbReference type="EMBL" id="MBB6453749.1"/>
    </source>
</evidence>
<dbReference type="InterPro" id="IPR014710">
    <property type="entry name" value="RmlC-like_jellyroll"/>
</dbReference>
<dbReference type="EMBL" id="JACHGH010000005">
    <property type="protein sequence ID" value="MBB6453749.1"/>
    <property type="molecule type" value="Genomic_DNA"/>
</dbReference>
<organism evidence="4 5">
    <name type="scientific">Salirhabdus euzebyi</name>
    <dbReference type="NCBI Taxonomy" id="394506"/>
    <lineage>
        <taxon>Bacteria</taxon>
        <taxon>Bacillati</taxon>
        <taxon>Bacillota</taxon>
        <taxon>Bacilli</taxon>
        <taxon>Bacillales</taxon>
        <taxon>Bacillaceae</taxon>
        <taxon>Salirhabdus</taxon>
    </lineage>
</organism>
<dbReference type="RefSeq" id="WP_246199970.1">
    <property type="nucleotide sequence ID" value="NZ_CADDWK010000005.1"/>
</dbReference>
<keyword evidence="1" id="KW-0238">DNA-binding</keyword>
<dbReference type="InterPro" id="IPR011051">
    <property type="entry name" value="RmlC_Cupin_sf"/>
</dbReference>
<accession>A0A841Q5K2</accession>
<dbReference type="Proteomes" id="UP000581688">
    <property type="component" value="Unassembled WGS sequence"/>
</dbReference>
<feature type="domain" description="HTH cro/C1-type" evidence="3">
    <location>
        <begin position="1"/>
        <end position="52"/>
    </location>
</feature>
<comment type="caution">
    <text evidence="4">The sequence shown here is derived from an EMBL/GenBank/DDBJ whole genome shotgun (WGS) entry which is preliminary data.</text>
</comment>
<dbReference type="GO" id="GO:0003700">
    <property type="term" value="F:DNA-binding transcription factor activity"/>
    <property type="evidence" value="ECO:0007669"/>
    <property type="project" value="TreeGrafter"/>
</dbReference>
<evidence type="ECO:0000259" key="2">
    <source>
        <dbReference type="PROSITE" id="PS50042"/>
    </source>
</evidence>
<dbReference type="GO" id="GO:0003677">
    <property type="term" value="F:DNA binding"/>
    <property type="evidence" value="ECO:0007669"/>
    <property type="project" value="UniProtKB-KW"/>
</dbReference>
<evidence type="ECO:0000313" key="5">
    <source>
        <dbReference type="Proteomes" id="UP000581688"/>
    </source>
</evidence>
<dbReference type="InterPro" id="IPR001387">
    <property type="entry name" value="Cro/C1-type_HTH"/>
</dbReference>
<dbReference type="InterPro" id="IPR050807">
    <property type="entry name" value="TransReg_Diox_bact_type"/>
</dbReference>
<evidence type="ECO:0000259" key="3">
    <source>
        <dbReference type="PROSITE" id="PS50943"/>
    </source>
</evidence>
<gene>
    <name evidence="4" type="ORF">HNQ94_002198</name>
</gene>
<protein>
    <submittedName>
        <fullName evidence="4">Transcriptional regulator with XRE-family HTH domain</fullName>
    </submittedName>
</protein>
<proteinExistence type="predicted"/>
<dbReference type="Pfam" id="PF01381">
    <property type="entry name" value="HTH_3"/>
    <property type="match status" value="1"/>
</dbReference>
<dbReference type="SUPFAM" id="SSF51182">
    <property type="entry name" value="RmlC-like cupins"/>
    <property type="match status" value="1"/>
</dbReference>
<dbReference type="InterPro" id="IPR000595">
    <property type="entry name" value="cNMP-bd_dom"/>
</dbReference>
<dbReference type="PANTHER" id="PTHR46797:SF25">
    <property type="entry name" value="TRANSCRIPTIONAL REGULATOR"/>
    <property type="match status" value="1"/>
</dbReference>
<keyword evidence="5" id="KW-1185">Reference proteome</keyword>
<dbReference type="Pfam" id="PF07883">
    <property type="entry name" value="Cupin_2"/>
    <property type="match status" value="1"/>
</dbReference>
<reference evidence="4 5" key="1">
    <citation type="submission" date="2020-08" db="EMBL/GenBank/DDBJ databases">
        <title>Genomic Encyclopedia of Type Strains, Phase IV (KMG-IV): sequencing the most valuable type-strain genomes for metagenomic binning, comparative biology and taxonomic classification.</title>
        <authorList>
            <person name="Goeker M."/>
        </authorList>
    </citation>
    <scope>NUCLEOTIDE SEQUENCE [LARGE SCALE GENOMIC DNA]</scope>
    <source>
        <strain evidence="4 5">DSM 19612</strain>
    </source>
</reference>
<evidence type="ECO:0000256" key="1">
    <source>
        <dbReference type="ARBA" id="ARBA00023125"/>
    </source>
</evidence>
<dbReference type="SUPFAM" id="SSF47413">
    <property type="entry name" value="lambda repressor-like DNA-binding domains"/>
    <property type="match status" value="1"/>
</dbReference>
<dbReference type="CDD" id="cd00093">
    <property type="entry name" value="HTH_XRE"/>
    <property type="match status" value="1"/>
</dbReference>